<dbReference type="EMBL" id="SNSC02000032">
    <property type="protein sequence ID" value="TID12861.1"/>
    <property type="molecule type" value="Genomic_DNA"/>
</dbReference>
<dbReference type="AlphaFoldDB" id="A0A4Z1NGJ1"/>
<dbReference type="InterPro" id="IPR055170">
    <property type="entry name" value="GFO_IDH_MocA-like_dom"/>
</dbReference>
<dbReference type="FunFam" id="3.40.50.720:FF:000398">
    <property type="entry name" value="Probable 2-deoxy-D-gluconate 3-dehydrogenase"/>
    <property type="match status" value="1"/>
</dbReference>
<comment type="caution">
    <text evidence="7">The sequence shown here is derived from an EMBL/GenBank/DDBJ whole genome shotgun (WGS) entry which is preliminary data.</text>
</comment>
<comment type="similarity">
    <text evidence="1">Belongs to the short-chain dehydrogenases/reductases (SDR) family.</text>
</comment>
<dbReference type="InterPro" id="IPR002347">
    <property type="entry name" value="SDR_fam"/>
</dbReference>
<accession>A0A4Z1NGJ1</accession>
<dbReference type="PRINTS" id="PR00080">
    <property type="entry name" value="SDRFAMILY"/>
</dbReference>
<evidence type="ECO:0000256" key="1">
    <source>
        <dbReference type="ARBA" id="ARBA00006484"/>
    </source>
</evidence>
<dbReference type="Pfam" id="PF01408">
    <property type="entry name" value="GFO_IDH_MocA"/>
    <property type="match status" value="1"/>
</dbReference>
<dbReference type="GO" id="GO:0016616">
    <property type="term" value="F:oxidoreductase activity, acting on the CH-OH group of donors, NAD or NADP as acceptor"/>
    <property type="evidence" value="ECO:0007669"/>
    <property type="project" value="TreeGrafter"/>
</dbReference>
<evidence type="ECO:0000256" key="2">
    <source>
        <dbReference type="ARBA" id="ARBA00010928"/>
    </source>
</evidence>
<evidence type="ECO:0000313" key="8">
    <source>
        <dbReference type="Proteomes" id="UP000298493"/>
    </source>
</evidence>
<evidence type="ECO:0000256" key="4">
    <source>
        <dbReference type="ARBA" id="ARBA00023002"/>
    </source>
</evidence>
<dbReference type="Gene3D" id="3.30.360.10">
    <property type="entry name" value="Dihydrodipicolinate Reductase, domain 2"/>
    <property type="match status" value="1"/>
</dbReference>
<comment type="similarity">
    <text evidence="2">Belongs to the Gfo/Idh/MocA family.</text>
</comment>
<keyword evidence="4" id="KW-0560">Oxidoreductase</keyword>
<dbReference type="Pfam" id="PF00106">
    <property type="entry name" value="adh_short"/>
    <property type="match status" value="1"/>
</dbReference>
<dbReference type="FunFam" id="3.30.360.10:FF:000017">
    <property type="entry name" value="Oxidoreductase family NAD-binding Rossmann fold"/>
    <property type="match status" value="1"/>
</dbReference>
<dbReference type="Proteomes" id="UP000298493">
    <property type="component" value="Unassembled WGS sequence"/>
</dbReference>
<dbReference type="GO" id="GO:0000166">
    <property type="term" value="F:nucleotide binding"/>
    <property type="evidence" value="ECO:0007669"/>
    <property type="project" value="InterPro"/>
</dbReference>
<name>A0A4Z1NGJ1_9PEZI</name>
<gene>
    <name evidence="7" type="ORF">E6O75_ATG10214</name>
</gene>
<feature type="domain" description="GFO/IDH/MocA-like oxidoreductase" evidence="6">
    <location>
        <begin position="412"/>
        <end position="542"/>
    </location>
</feature>
<evidence type="ECO:0000259" key="5">
    <source>
        <dbReference type="Pfam" id="PF01408"/>
    </source>
</evidence>
<organism evidence="7 8">
    <name type="scientific">Venturia nashicola</name>
    <dbReference type="NCBI Taxonomy" id="86259"/>
    <lineage>
        <taxon>Eukaryota</taxon>
        <taxon>Fungi</taxon>
        <taxon>Dikarya</taxon>
        <taxon>Ascomycota</taxon>
        <taxon>Pezizomycotina</taxon>
        <taxon>Dothideomycetes</taxon>
        <taxon>Pleosporomycetidae</taxon>
        <taxon>Venturiales</taxon>
        <taxon>Venturiaceae</taxon>
        <taxon>Venturia</taxon>
    </lineage>
</organism>
<dbReference type="InterPro" id="IPR036291">
    <property type="entry name" value="NAD(P)-bd_dom_sf"/>
</dbReference>
<protein>
    <submittedName>
        <fullName evidence="7">Myo-inositol 2-dehydrogenase</fullName>
    </submittedName>
</protein>
<dbReference type="PANTHER" id="PTHR42760:SF5">
    <property type="entry name" value="2-DEHYDRO-3-DEOXY-D-GLUCONATE 5-DEHYDROGENASE"/>
    <property type="match status" value="1"/>
</dbReference>
<keyword evidence="3" id="KW-0521">NADP</keyword>
<dbReference type="STRING" id="86259.A0A4Z1NGJ1"/>
<dbReference type="Pfam" id="PF22725">
    <property type="entry name" value="GFO_IDH_MocA_C3"/>
    <property type="match status" value="1"/>
</dbReference>
<dbReference type="InterPro" id="IPR000683">
    <property type="entry name" value="Gfo/Idh/MocA-like_OxRdtase_N"/>
</dbReference>
<dbReference type="PRINTS" id="PR00081">
    <property type="entry name" value="GDHRDH"/>
</dbReference>
<dbReference type="InterPro" id="IPR020904">
    <property type="entry name" value="Sc_DH/Rdtase_CS"/>
</dbReference>
<evidence type="ECO:0000259" key="6">
    <source>
        <dbReference type="Pfam" id="PF22725"/>
    </source>
</evidence>
<dbReference type="SUPFAM" id="SSF51735">
    <property type="entry name" value="NAD(P)-binding Rossmann-fold domains"/>
    <property type="match status" value="2"/>
</dbReference>
<dbReference type="PROSITE" id="PS00061">
    <property type="entry name" value="ADH_SHORT"/>
    <property type="match status" value="1"/>
</dbReference>
<dbReference type="OrthoDB" id="446809at2759"/>
<keyword evidence="8" id="KW-1185">Reference proteome</keyword>
<evidence type="ECO:0000256" key="3">
    <source>
        <dbReference type="ARBA" id="ARBA00022857"/>
    </source>
</evidence>
<reference evidence="7 8" key="1">
    <citation type="submission" date="2019-04" db="EMBL/GenBank/DDBJ databases">
        <title>High contiguity whole genome sequence and gene annotation resource for two Venturia nashicola isolates.</title>
        <authorList>
            <person name="Prokchorchik M."/>
            <person name="Won K."/>
            <person name="Lee Y."/>
            <person name="Choi E.D."/>
            <person name="Segonzac C."/>
            <person name="Sohn K.H."/>
        </authorList>
    </citation>
    <scope>NUCLEOTIDE SEQUENCE [LARGE SCALE GENOMIC DNA]</scope>
    <source>
        <strain evidence="7 8">PRI2</strain>
    </source>
</reference>
<dbReference type="PANTHER" id="PTHR42760">
    <property type="entry name" value="SHORT-CHAIN DEHYDROGENASES/REDUCTASES FAMILY MEMBER"/>
    <property type="match status" value="1"/>
</dbReference>
<evidence type="ECO:0000313" key="7">
    <source>
        <dbReference type="EMBL" id="TID12861.1"/>
    </source>
</evidence>
<proteinExistence type="inferred from homology"/>
<dbReference type="Gene3D" id="3.40.50.720">
    <property type="entry name" value="NAD(P)-binding Rossmann-like Domain"/>
    <property type="match status" value="2"/>
</dbReference>
<sequence length="632" mass="68106">MTSVLQLFSLDGQTALVTGGTRGIGQAMTIALAEAGADILLVQRDTSNTETKSKIESLGRKCTIYTVDLSSQPSVSTLVPKILADNHSIHILLNCAGIQSRHPAHEFPDSDWNLVLQVNLNAVFTLCRDVGAHMLSRPVDQYNRRGSIINVASLLSFQGGITVPAYAASKGGVAQLTKALSNEWAGKGINVNAIAPGYIATDMNEALIKDQDRATSILSRIPAGRWGAAEDFKGVVVWLAGRASGYVSGEVVTVDAPYPVTSSLPQHLANPSKTTMPRRTLKVGIAGLGRMGKRHALHFLNRIPRATLVCAFSPDPTELAWAQEHLEPENVTLYDDYEKMLEHGGLEAVVIVTVTRVHAEMSVGAVERGLHVLCEKPISTDVEMSKTVLTAASAHPKQKVLCGFSRRFDTSYRTAYSKISRGDIGTPTVIRSQTCDKLDPSGFFVNYAAASGGIFVDCNIHDIDLALWFLSAEKPDTGLKVKSCYAVGVCAVQPGLAEHGDVDNGIGIVEFHGGKMAHFYSSRMMAAGQHDETEIIGTAGKISVNARPAMDLVEMHEANGVRREIVQDYYGRFEEAFVREGVEFTDACLDDSPLPFGLGSAVQALEIGVALQESLRTGRKMEFRVDGGRIPS</sequence>
<feature type="domain" description="Gfo/Idh/MocA-like oxidoreductase N-terminal" evidence="5">
    <location>
        <begin position="281"/>
        <end position="398"/>
    </location>
</feature>
<dbReference type="SUPFAM" id="SSF55347">
    <property type="entry name" value="Glyceraldehyde-3-phosphate dehydrogenase-like, C-terminal domain"/>
    <property type="match status" value="1"/>
</dbReference>